<proteinExistence type="predicted"/>
<feature type="domain" description="HD/PDEase" evidence="1">
    <location>
        <begin position="26"/>
        <end position="137"/>
    </location>
</feature>
<dbReference type="InterPro" id="IPR003607">
    <property type="entry name" value="HD/PDEase_dom"/>
</dbReference>
<dbReference type="PANTHER" id="PTHR46246">
    <property type="entry name" value="GUANOSINE-3',5'-BIS(DIPHOSPHATE) 3'-PYROPHOSPHOHYDROLASE MESH1"/>
    <property type="match status" value="1"/>
</dbReference>
<accession>A0A1F6FJV4</accession>
<dbReference type="SMART" id="SM00471">
    <property type="entry name" value="HDc"/>
    <property type="match status" value="1"/>
</dbReference>
<evidence type="ECO:0000313" key="3">
    <source>
        <dbReference type="Proteomes" id="UP000177395"/>
    </source>
</evidence>
<dbReference type="EMBL" id="MFMS01000002">
    <property type="protein sequence ID" value="OGG86134.1"/>
    <property type="molecule type" value="Genomic_DNA"/>
</dbReference>
<dbReference type="AlphaFoldDB" id="A0A1F6FJV4"/>
<evidence type="ECO:0000313" key="2">
    <source>
        <dbReference type="EMBL" id="OGG86134.1"/>
    </source>
</evidence>
<comment type="caution">
    <text evidence="2">The sequence shown here is derived from an EMBL/GenBank/DDBJ whole genome shotgun (WGS) entry which is preliminary data.</text>
</comment>
<name>A0A1F6FJV4_9BACT</name>
<gene>
    <name evidence="2" type="ORF">A2392_01585</name>
</gene>
<dbReference type="Pfam" id="PF13328">
    <property type="entry name" value="HD_4"/>
    <property type="match status" value="1"/>
</dbReference>
<protein>
    <recommendedName>
        <fullName evidence="1">HD/PDEase domain-containing protein</fullName>
    </recommendedName>
</protein>
<dbReference type="Proteomes" id="UP000177395">
    <property type="component" value="Unassembled WGS sequence"/>
</dbReference>
<dbReference type="SUPFAM" id="SSF109604">
    <property type="entry name" value="HD-domain/PDEase-like"/>
    <property type="match status" value="1"/>
</dbReference>
<dbReference type="STRING" id="1798531.A2392_01585"/>
<dbReference type="GO" id="GO:0008893">
    <property type="term" value="F:guanosine-3',5'-bis(diphosphate) 3'-diphosphatase activity"/>
    <property type="evidence" value="ECO:0007669"/>
    <property type="project" value="TreeGrafter"/>
</dbReference>
<dbReference type="PANTHER" id="PTHR46246:SF1">
    <property type="entry name" value="GUANOSINE-3',5'-BIS(DIPHOSPHATE) 3'-PYROPHOSPHOHYDROLASE MESH1"/>
    <property type="match status" value="1"/>
</dbReference>
<organism evidence="2 3">
    <name type="scientific">Candidatus Kaiserbacteria bacterium RIFOXYB1_FULL_46_14</name>
    <dbReference type="NCBI Taxonomy" id="1798531"/>
    <lineage>
        <taxon>Bacteria</taxon>
        <taxon>Candidatus Kaiseribacteriota</taxon>
    </lineage>
</organism>
<reference evidence="2 3" key="1">
    <citation type="journal article" date="2016" name="Nat. Commun.">
        <title>Thousands of microbial genomes shed light on interconnected biogeochemical processes in an aquifer system.</title>
        <authorList>
            <person name="Anantharaman K."/>
            <person name="Brown C.T."/>
            <person name="Hug L.A."/>
            <person name="Sharon I."/>
            <person name="Castelle C.J."/>
            <person name="Probst A.J."/>
            <person name="Thomas B.C."/>
            <person name="Singh A."/>
            <person name="Wilkins M.J."/>
            <person name="Karaoz U."/>
            <person name="Brodie E.L."/>
            <person name="Williams K.H."/>
            <person name="Hubbard S.S."/>
            <person name="Banfield J.F."/>
        </authorList>
    </citation>
    <scope>NUCLEOTIDE SEQUENCE [LARGE SCALE GENOMIC DNA]</scope>
</reference>
<sequence length="198" mass="22825">MYSYRIEQAIRAATVLHKDQVRRGVPPLPYITHLFAVAWMVRDYTKDENIVIAAFLHDVLEDTSYTAAELEEDFGEQVRNLVVALTEPKEKDGKALTWKERKDAYLAGLKKAPTEALTIAAADKIHNMRCIVEQYYDDHSRFLVDFPGSLEERALGYQDLSNLLNRQLDNAIIGEFNHVYTEYKNFLGNVKRSQENKK</sequence>
<dbReference type="InterPro" id="IPR052194">
    <property type="entry name" value="MESH1"/>
</dbReference>
<dbReference type="CDD" id="cd00077">
    <property type="entry name" value="HDc"/>
    <property type="match status" value="1"/>
</dbReference>
<dbReference type="Gene3D" id="1.10.3210.10">
    <property type="entry name" value="Hypothetical protein af1432"/>
    <property type="match status" value="1"/>
</dbReference>
<evidence type="ECO:0000259" key="1">
    <source>
        <dbReference type="SMART" id="SM00471"/>
    </source>
</evidence>